<feature type="transmembrane region" description="Helical" evidence="1">
    <location>
        <begin position="39"/>
        <end position="72"/>
    </location>
</feature>
<dbReference type="EMBL" id="VSSQ01034550">
    <property type="protein sequence ID" value="MPM86534.1"/>
    <property type="molecule type" value="Genomic_DNA"/>
</dbReference>
<comment type="caution">
    <text evidence="2">The sequence shown here is derived from an EMBL/GenBank/DDBJ whole genome shotgun (WGS) entry which is preliminary data.</text>
</comment>
<keyword evidence="1" id="KW-0812">Transmembrane</keyword>
<dbReference type="SUPFAM" id="SSF161070">
    <property type="entry name" value="SNF-like"/>
    <property type="match status" value="1"/>
</dbReference>
<organism evidence="2">
    <name type="scientific">bioreactor metagenome</name>
    <dbReference type="NCBI Taxonomy" id="1076179"/>
    <lineage>
        <taxon>unclassified sequences</taxon>
        <taxon>metagenomes</taxon>
        <taxon>ecological metagenomes</taxon>
    </lineage>
</organism>
<proteinExistence type="predicted"/>
<evidence type="ECO:0000256" key="1">
    <source>
        <dbReference type="SAM" id="Phobius"/>
    </source>
</evidence>
<reference evidence="2" key="1">
    <citation type="submission" date="2019-08" db="EMBL/GenBank/DDBJ databases">
        <authorList>
            <person name="Kucharzyk K."/>
            <person name="Murdoch R.W."/>
            <person name="Higgins S."/>
            <person name="Loffler F."/>
        </authorList>
    </citation>
    <scope>NUCLEOTIDE SEQUENCE</scope>
</reference>
<dbReference type="AlphaFoldDB" id="A0A645DB20"/>
<accession>A0A645DB20</accession>
<dbReference type="InterPro" id="IPR037272">
    <property type="entry name" value="SNS_sf"/>
</dbReference>
<name>A0A645DB20_9ZZZZ</name>
<protein>
    <submittedName>
        <fullName evidence="2">Uncharacterized protein</fullName>
    </submittedName>
</protein>
<keyword evidence="1" id="KW-1133">Transmembrane helix</keyword>
<gene>
    <name evidence="2" type="ORF">SDC9_133623</name>
</gene>
<evidence type="ECO:0000313" key="2">
    <source>
        <dbReference type="EMBL" id="MPM86534.1"/>
    </source>
</evidence>
<keyword evidence="1" id="KW-0472">Membrane</keyword>
<sequence length="97" mass="10241">MVLPALFAGVSQEAAVEICASGNYGLTFIFLIEVATNIPGGALLLILFFLALYAAALSSILSMLIGPIQAFLDIGWSRMKSTAVATAIGFINRNFID</sequence>